<evidence type="ECO:0000313" key="2">
    <source>
        <dbReference type="EMBL" id="BAD53179.1"/>
    </source>
</evidence>
<feature type="region of interest" description="Disordered" evidence="1">
    <location>
        <begin position="87"/>
        <end position="106"/>
    </location>
</feature>
<organism evidence="2">
    <name type="scientific">Oryza sativa subsp. japonica</name>
    <name type="common">Rice</name>
    <dbReference type="NCBI Taxonomy" id="39947"/>
    <lineage>
        <taxon>Eukaryota</taxon>
        <taxon>Viridiplantae</taxon>
        <taxon>Streptophyta</taxon>
        <taxon>Embryophyta</taxon>
        <taxon>Tracheophyta</taxon>
        <taxon>Spermatophyta</taxon>
        <taxon>Magnoliopsida</taxon>
        <taxon>Liliopsida</taxon>
        <taxon>Poales</taxon>
        <taxon>Poaceae</taxon>
        <taxon>BOP clade</taxon>
        <taxon>Oryzoideae</taxon>
        <taxon>Oryzeae</taxon>
        <taxon>Oryzinae</taxon>
        <taxon>Oryza</taxon>
        <taxon>Oryza sativa</taxon>
    </lineage>
</organism>
<dbReference type="AlphaFoldDB" id="Q5ZB53"/>
<gene>
    <name evidence="2" type="primary">B1103C09.36</name>
</gene>
<evidence type="ECO:0000256" key="1">
    <source>
        <dbReference type="SAM" id="MobiDB-lite"/>
    </source>
</evidence>
<dbReference type="EMBL" id="AP003333">
    <property type="protein sequence ID" value="BAD53179.1"/>
    <property type="molecule type" value="Genomic_DNA"/>
</dbReference>
<dbReference type="Proteomes" id="UP000817658">
    <property type="component" value="Chromosome 1"/>
</dbReference>
<accession>Q5ZB53</accession>
<feature type="compositionally biased region" description="Low complexity" evidence="1">
    <location>
        <begin position="95"/>
        <end position="106"/>
    </location>
</feature>
<name>Q5ZB53_ORYSJ</name>
<sequence length="106" mass="11628">MAQRLAPRWTRMAGRRRWLKRRRSGACSRASLAWSRSGGCDAQNGRWSTEKWFGIVWRDGNAKEIVVTLTQTEIAMVVTSMAGGEVAGDGEAEDLLPSASSALSDE</sequence>
<proteinExistence type="predicted"/>
<protein>
    <submittedName>
        <fullName evidence="2">Uncharacterized protein</fullName>
    </submittedName>
</protein>
<reference evidence="2" key="1">
    <citation type="journal article" date="2002" name="Nature">
        <title>The genome sequence and structure of rice chromosome 1.</title>
        <authorList>
            <person name="Sasaki T."/>
            <person name="Matsumoto T."/>
            <person name="Yamamoto K."/>
            <person name="Sakata K."/>
            <person name="Baba T."/>
            <person name="Katayose Y."/>
            <person name="Wu J."/>
            <person name="Niimura Y."/>
            <person name="Cheng Z."/>
            <person name="Nagamura Y."/>
            <person name="Antonio B.A."/>
            <person name="Kanamori H."/>
            <person name="Hosokawa S."/>
            <person name="Masukawa M."/>
            <person name="Arikawa K."/>
            <person name="Chiden Y."/>
            <person name="Hayashi M."/>
            <person name="Okamoto M."/>
            <person name="Ando T."/>
            <person name="Aoki H."/>
            <person name="Arita K."/>
            <person name="Hamada M."/>
            <person name="Harada C."/>
            <person name="Hijishita S."/>
            <person name="Honda M."/>
            <person name="Ichikawa Y."/>
            <person name="Idonuma A."/>
            <person name="Iijima M."/>
            <person name="Ikeda M."/>
            <person name="Ikeno M."/>
            <person name="Itoh S."/>
            <person name="Itoh T."/>
            <person name="Itoh Y."/>
            <person name="Itoh Y."/>
            <person name="Iwabuchi A."/>
            <person name="Kamiya K."/>
            <person name="Karasawa W."/>
            <person name="Katagiri S."/>
            <person name="Kikuta A."/>
            <person name="Kobayashi N."/>
            <person name="Kono I."/>
            <person name="Machita K."/>
            <person name="Maehara T."/>
            <person name="Mizuno H."/>
            <person name="Mizubayashi T."/>
            <person name="Mukai Y."/>
            <person name="Nagasaki H."/>
            <person name="Nakashima M."/>
            <person name="Nakama Y."/>
            <person name="Nakamichi Y."/>
            <person name="Nakamura M."/>
            <person name="Namiki N."/>
            <person name="Negishi M."/>
            <person name="Ohta I."/>
            <person name="Ono N."/>
            <person name="Saji S."/>
            <person name="Sakai K."/>
            <person name="Shibata M."/>
            <person name="Shimokawa T."/>
            <person name="Shomura A."/>
            <person name="Song J."/>
            <person name="Takazaki Y."/>
            <person name="Terasawa K."/>
            <person name="Tsuji K."/>
            <person name="Waki K."/>
            <person name="Yamagata H."/>
            <person name="Yamane H."/>
            <person name="Yoshiki S."/>
            <person name="Yoshihara R."/>
            <person name="Yukawa K."/>
            <person name="Zhong H."/>
            <person name="Iwama H."/>
            <person name="Endo T."/>
            <person name="Ito H."/>
            <person name="Hahn J.H."/>
            <person name="Kim H.I."/>
            <person name="Eun M.Y."/>
            <person name="Yano M."/>
            <person name="Jiang J."/>
            <person name="Gojobori T."/>
        </authorList>
    </citation>
    <scope>NUCLEOTIDE SEQUENCE [LARGE SCALE GENOMIC DNA]</scope>
</reference>